<organism evidence="1 2">
    <name type="scientific">Corchorus olitorius</name>
    <dbReference type="NCBI Taxonomy" id="93759"/>
    <lineage>
        <taxon>Eukaryota</taxon>
        <taxon>Viridiplantae</taxon>
        <taxon>Streptophyta</taxon>
        <taxon>Embryophyta</taxon>
        <taxon>Tracheophyta</taxon>
        <taxon>Spermatophyta</taxon>
        <taxon>Magnoliopsida</taxon>
        <taxon>eudicotyledons</taxon>
        <taxon>Gunneridae</taxon>
        <taxon>Pentapetalae</taxon>
        <taxon>rosids</taxon>
        <taxon>malvids</taxon>
        <taxon>Malvales</taxon>
        <taxon>Malvaceae</taxon>
        <taxon>Grewioideae</taxon>
        <taxon>Apeibeae</taxon>
        <taxon>Corchorus</taxon>
    </lineage>
</organism>
<proteinExistence type="predicted"/>
<sequence length="56" mass="6222">MMNKARFFEFQRQEKGSITGGSRVKGSLLQVNICCRIGIKIGLQVSCPFGELAWMG</sequence>
<evidence type="ECO:0000313" key="1">
    <source>
        <dbReference type="EMBL" id="OMO85707.1"/>
    </source>
</evidence>
<dbReference type="Proteomes" id="UP000187203">
    <property type="component" value="Unassembled WGS sequence"/>
</dbReference>
<protein>
    <submittedName>
        <fullName evidence="1">Uncharacterized protein</fullName>
    </submittedName>
</protein>
<dbReference type="EMBL" id="AWUE01017680">
    <property type="protein sequence ID" value="OMO85707.1"/>
    <property type="molecule type" value="Genomic_DNA"/>
</dbReference>
<accession>A0A1R3IT08</accession>
<reference evidence="2" key="1">
    <citation type="submission" date="2013-09" db="EMBL/GenBank/DDBJ databases">
        <title>Corchorus olitorius genome sequencing.</title>
        <authorList>
            <person name="Alam M."/>
            <person name="Haque M.S."/>
            <person name="Islam M.S."/>
            <person name="Emdad E.M."/>
            <person name="Islam M.M."/>
            <person name="Ahmed B."/>
            <person name="Halim A."/>
            <person name="Hossen Q.M.M."/>
            <person name="Hossain M.Z."/>
            <person name="Ahmed R."/>
            <person name="Khan M.M."/>
            <person name="Islam R."/>
            <person name="Rashid M.M."/>
            <person name="Khan S.A."/>
            <person name="Rahman M.S."/>
            <person name="Alam M."/>
            <person name="Yahiya A.S."/>
            <person name="Khan M.S."/>
            <person name="Azam M.S."/>
            <person name="Haque T."/>
            <person name="Lashkar M.Z.H."/>
            <person name="Akhand A.I."/>
            <person name="Morshed G."/>
            <person name="Roy S."/>
            <person name="Uddin K.S."/>
            <person name="Rabeya T."/>
            <person name="Hossain A.S."/>
            <person name="Chowdhury A."/>
            <person name="Snigdha A.R."/>
            <person name="Mortoza M.S."/>
            <person name="Matin S.A."/>
            <person name="Hoque S.M.E."/>
            <person name="Islam M.K."/>
            <person name="Roy D.K."/>
            <person name="Haider R."/>
            <person name="Moosa M.M."/>
            <person name="Elias S.M."/>
            <person name="Hasan A.M."/>
            <person name="Jahan S."/>
            <person name="Shafiuddin M."/>
            <person name="Mahmood N."/>
            <person name="Shommy N.S."/>
        </authorList>
    </citation>
    <scope>NUCLEOTIDE SEQUENCE [LARGE SCALE GENOMIC DNA]</scope>
    <source>
        <strain evidence="2">cv. O-4</strain>
    </source>
</reference>
<dbReference type="AlphaFoldDB" id="A0A1R3IT08"/>
<evidence type="ECO:0000313" key="2">
    <source>
        <dbReference type="Proteomes" id="UP000187203"/>
    </source>
</evidence>
<keyword evidence="2" id="KW-1185">Reference proteome</keyword>
<name>A0A1R3IT08_9ROSI</name>
<gene>
    <name evidence="1" type="ORF">COLO4_21473</name>
</gene>
<comment type="caution">
    <text evidence="1">The sequence shown here is derived from an EMBL/GenBank/DDBJ whole genome shotgun (WGS) entry which is preliminary data.</text>
</comment>